<dbReference type="KEGG" id="mfc:BRM9_1680"/>
<proteinExistence type="predicted"/>
<evidence type="ECO:0000313" key="1">
    <source>
        <dbReference type="EMBL" id="AIS32491.1"/>
    </source>
</evidence>
<organism evidence="1 2">
    <name type="scientific">Methanobacterium formicicum</name>
    <dbReference type="NCBI Taxonomy" id="2162"/>
    <lineage>
        <taxon>Archaea</taxon>
        <taxon>Methanobacteriati</taxon>
        <taxon>Methanobacteriota</taxon>
        <taxon>Methanomada group</taxon>
        <taxon>Methanobacteria</taxon>
        <taxon>Methanobacteriales</taxon>
        <taxon>Methanobacteriaceae</taxon>
        <taxon>Methanobacterium</taxon>
    </lineage>
</organism>
<sequence length="99" mass="10871">MAAGDFITVDGTIANNATIDIKPSADLEVWNLKELMVSGAFILYANTNGTQIEKKSYPQGEHLNLTKSGGYQVHKTSFYQFKNISGGSLNYSFKYGVLK</sequence>
<accession>A0A089ZCH5</accession>
<dbReference type="EMBL" id="CP006933">
    <property type="protein sequence ID" value="AIS32491.1"/>
    <property type="molecule type" value="Genomic_DNA"/>
</dbReference>
<dbReference type="Proteomes" id="UP000029661">
    <property type="component" value="Chromosome"/>
</dbReference>
<evidence type="ECO:0000313" key="2">
    <source>
        <dbReference type="Proteomes" id="UP000029661"/>
    </source>
</evidence>
<dbReference type="STRING" id="2162.BRM9_1680"/>
<name>A0A089ZCH5_METFO</name>
<dbReference type="RefSeq" id="WP_048085447.1">
    <property type="nucleotide sequence ID" value="NZ_CP006933.1"/>
</dbReference>
<dbReference type="GeneID" id="24792844"/>
<gene>
    <name evidence="1" type="ORF">BRM9_1680</name>
</gene>
<protein>
    <submittedName>
        <fullName evidence="1">Uncharacterized protein</fullName>
    </submittedName>
</protein>
<dbReference type="AlphaFoldDB" id="A0A089ZCH5"/>
<reference evidence="1 2" key="1">
    <citation type="submission" date="2013-12" db="EMBL/GenBank/DDBJ databases">
        <title>The complete genome sequence of Methanobacterium sp. BRM9.</title>
        <authorList>
            <consortium name="Pastoral Greenhouse Gas Research Consortium"/>
            <person name="Kelly W.J."/>
            <person name="Leahy S.C."/>
            <person name="Perry R."/>
            <person name="Li D."/>
            <person name="Altermann E."/>
            <person name="Lambie S.C."/>
            <person name="Attwood G.T."/>
        </authorList>
    </citation>
    <scope>NUCLEOTIDE SEQUENCE [LARGE SCALE GENOMIC DNA]</scope>
    <source>
        <strain evidence="1 2">BRM9</strain>
    </source>
</reference>